<evidence type="ECO:0000256" key="9">
    <source>
        <dbReference type="ARBA" id="ARBA00023136"/>
    </source>
</evidence>
<evidence type="ECO:0000256" key="8">
    <source>
        <dbReference type="ARBA" id="ARBA00023065"/>
    </source>
</evidence>
<dbReference type="InterPro" id="IPR036721">
    <property type="entry name" value="RCK_C_sf"/>
</dbReference>
<organism evidence="12 13">
    <name type="scientific">Porphyromonas crevioricanis</name>
    <dbReference type="NCBI Taxonomy" id="393921"/>
    <lineage>
        <taxon>Bacteria</taxon>
        <taxon>Pseudomonadati</taxon>
        <taxon>Bacteroidota</taxon>
        <taxon>Bacteroidia</taxon>
        <taxon>Bacteroidales</taxon>
        <taxon>Porphyromonadaceae</taxon>
        <taxon>Porphyromonas</taxon>
    </lineage>
</organism>
<keyword evidence="4" id="KW-1003">Cell membrane</keyword>
<dbReference type="PROSITE" id="PS51202">
    <property type="entry name" value="RCK_C"/>
    <property type="match status" value="1"/>
</dbReference>
<feature type="transmembrane region" description="Helical" evidence="10">
    <location>
        <begin position="59"/>
        <end position="80"/>
    </location>
</feature>
<dbReference type="EMBL" id="LS483447">
    <property type="protein sequence ID" value="SQH73585.1"/>
    <property type="molecule type" value="Genomic_DNA"/>
</dbReference>
<comment type="subcellular location">
    <subcellularLocation>
        <location evidence="1">Cell membrane</location>
        <topology evidence="1">Multi-pass membrane protein</topology>
    </subcellularLocation>
</comment>
<dbReference type="NCBIfam" id="NF003716">
    <property type="entry name" value="PRK05326.1-3"/>
    <property type="match status" value="1"/>
</dbReference>
<protein>
    <submittedName>
        <fullName evidence="12">Potassium/proton antiporter</fullName>
    </submittedName>
</protein>
<dbReference type="Proteomes" id="UP000249300">
    <property type="component" value="Chromosome 1"/>
</dbReference>
<feature type="transmembrane region" description="Helical" evidence="10">
    <location>
        <begin position="169"/>
        <end position="187"/>
    </location>
</feature>
<evidence type="ECO:0000256" key="5">
    <source>
        <dbReference type="ARBA" id="ARBA00022538"/>
    </source>
</evidence>
<dbReference type="GO" id="GO:0006813">
    <property type="term" value="P:potassium ion transport"/>
    <property type="evidence" value="ECO:0007669"/>
    <property type="project" value="UniProtKB-KW"/>
</dbReference>
<feature type="transmembrane region" description="Helical" evidence="10">
    <location>
        <begin position="12"/>
        <end position="29"/>
    </location>
</feature>
<evidence type="ECO:0000259" key="11">
    <source>
        <dbReference type="PROSITE" id="PS51202"/>
    </source>
</evidence>
<keyword evidence="5" id="KW-0633">Potassium transport</keyword>
<keyword evidence="13" id="KW-1185">Reference proteome</keyword>
<feature type="transmembrane region" description="Helical" evidence="10">
    <location>
        <begin position="305"/>
        <end position="332"/>
    </location>
</feature>
<proteinExistence type="predicted"/>
<dbReference type="PANTHER" id="PTHR32507:SF7">
    <property type="entry name" value="K(+)_H(+) ANTIPORTER NHAP2"/>
    <property type="match status" value="1"/>
</dbReference>
<keyword evidence="9 10" id="KW-0472">Membrane</keyword>
<feature type="transmembrane region" description="Helical" evidence="10">
    <location>
        <begin position="370"/>
        <end position="387"/>
    </location>
</feature>
<name>A0A2X4PMI7_9PORP</name>
<dbReference type="InterPro" id="IPR038770">
    <property type="entry name" value="Na+/solute_symporter_sf"/>
</dbReference>
<dbReference type="Gene3D" id="3.30.70.1450">
    <property type="entry name" value="Regulator of K+ conductance, C-terminal domain"/>
    <property type="match status" value="1"/>
</dbReference>
<dbReference type="InterPro" id="IPR006037">
    <property type="entry name" value="RCK_C"/>
</dbReference>
<dbReference type="InterPro" id="IPR006153">
    <property type="entry name" value="Cation/H_exchanger_TM"/>
</dbReference>
<keyword evidence="8" id="KW-0406">Ion transport</keyword>
<dbReference type="KEGG" id="pcre:NCTC12858_01448"/>
<dbReference type="GO" id="GO:0015297">
    <property type="term" value="F:antiporter activity"/>
    <property type="evidence" value="ECO:0007669"/>
    <property type="project" value="UniProtKB-KW"/>
</dbReference>
<dbReference type="NCBIfam" id="NF003715">
    <property type="entry name" value="PRK05326.1-2"/>
    <property type="match status" value="1"/>
</dbReference>
<evidence type="ECO:0000313" key="13">
    <source>
        <dbReference type="Proteomes" id="UP000249300"/>
    </source>
</evidence>
<feature type="transmembrane region" description="Helical" evidence="10">
    <location>
        <begin position="230"/>
        <end position="250"/>
    </location>
</feature>
<feature type="transmembrane region" description="Helical" evidence="10">
    <location>
        <begin position="126"/>
        <end position="148"/>
    </location>
</feature>
<feature type="transmembrane region" description="Helical" evidence="10">
    <location>
        <begin position="36"/>
        <end position="53"/>
    </location>
</feature>
<feature type="transmembrane region" description="Helical" evidence="10">
    <location>
        <begin position="279"/>
        <end position="299"/>
    </location>
</feature>
<dbReference type="SUPFAM" id="SSF116726">
    <property type="entry name" value="TrkA C-terminal domain-like"/>
    <property type="match status" value="1"/>
</dbReference>
<reference evidence="12 13" key="1">
    <citation type="submission" date="2018-06" db="EMBL/GenBank/DDBJ databases">
        <authorList>
            <consortium name="Pathogen Informatics"/>
            <person name="Doyle S."/>
        </authorList>
    </citation>
    <scope>NUCLEOTIDE SEQUENCE [LARGE SCALE GENOMIC DNA]</scope>
    <source>
        <strain evidence="12 13">NCTC12858</strain>
    </source>
</reference>
<keyword evidence="5" id="KW-0630">Potassium</keyword>
<dbReference type="OrthoDB" id="9810759at2"/>
<evidence type="ECO:0000256" key="4">
    <source>
        <dbReference type="ARBA" id="ARBA00022475"/>
    </source>
</evidence>
<dbReference type="GO" id="GO:1902600">
    <property type="term" value="P:proton transmembrane transport"/>
    <property type="evidence" value="ECO:0007669"/>
    <property type="project" value="InterPro"/>
</dbReference>
<dbReference type="AlphaFoldDB" id="A0A2X4PMI7"/>
<sequence>MLAEFGTEHYLLLGSLVILAGILAGKVGYKFGIPGLLLFLFTGMIFGSSGLGIKFDDAGVAQFTGMVALSVILFSGGMDTKIREIRPVLREGVTLSTLGVILTTLSTGLFVYLLSYYDLSPVHISLPAALLLAALMSSTDSASVFAILRSQKMHLKENLKPALELESGSNDPMAYMLTLALIQYIGMGQADIAVIAGELLLQFALGCVLGYIFGKISVFLLNRINIENDMIYPIILLCLVFVTFSLSSLFGGNGYLTIYIAGIVVGNSRLVHKKSIITFFDGITWLVQIILFILLGLLVNPSEMLPIAGFALATALFLIFVGRPLSVLISLLPFRKLSFRGRIYLSWVGLRGAVPIIFATYPILMNIPEAKILFNVVFFITIVSLLIQGSTVSSAARWLGLAIPSSAEGNLFGVEIPEETGTTMEERIVTEEMISAGDRLMDIDLDEKELVILISRHGSYRVPKGPMHLQEGDILLIVSEQDRRTTDKIAMQQYPLSQKTHTLSYRGKKIMTLFRRQLNRLKKHSD</sequence>
<feature type="transmembrane region" description="Helical" evidence="10">
    <location>
        <begin position="344"/>
        <end position="364"/>
    </location>
</feature>
<dbReference type="RefSeq" id="WP_023937718.1">
    <property type="nucleotide sequence ID" value="NZ_FUXH01000011.1"/>
</dbReference>
<evidence type="ECO:0000313" key="12">
    <source>
        <dbReference type="EMBL" id="SQH73585.1"/>
    </source>
</evidence>
<evidence type="ECO:0000256" key="2">
    <source>
        <dbReference type="ARBA" id="ARBA00022448"/>
    </source>
</evidence>
<evidence type="ECO:0000256" key="3">
    <source>
        <dbReference type="ARBA" id="ARBA00022449"/>
    </source>
</evidence>
<feature type="domain" description="RCK C-terminal" evidence="11">
    <location>
        <begin position="412"/>
        <end position="495"/>
    </location>
</feature>
<feature type="transmembrane region" description="Helical" evidence="10">
    <location>
        <begin position="199"/>
        <end position="221"/>
    </location>
</feature>
<evidence type="ECO:0000256" key="10">
    <source>
        <dbReference type="SAM" id="Phobius"/>
    </source>
</evidence>
<dbReference type="Gene3D" id="1.20.1530.20">
    <property type="match status" value="1"/>
</dbReference>
<feature type="transmembrane region" description="Helical" evidence="10">
    <location>
        <begin position="92"/>
        <end position="114"/>
    </location>
</feature>
<keyword evidence="7 10" id="KW-1133">Transmembrane helix</keyword>
<dbReference type="Pfam" id="PF00999">
    <property type="entry name" value="Na_H_Exchanger"/>
    <property type="match status" value="1"/>
</dbReference>
<keyword evidence="2" id="KW-0813">Transport</keyword>
<gene>
    <name evidence="12" type="ORF">NCTC12858_01448</name>
</gene>
<keyword evidence="3" id="KW-0050">Antiport</keyword>
<evidence type="ECO:0000256" key="7">
    <source>
        <dbReference type="ARBA" id="ARBA00022989"/>
    </source>
</evidence>
<dbReference type="GO" id="GO:0008324">
    <property type="term" value="F:monoatomic cation transmembrane transporter activity"/>
    <property type="evidence" value="ECO:0007669"/>
    <property type="project" value="InterPro"/>
</dbReference>
<keyword evidence="6 10" id="KW-0812">Transmembrane</keyword>
<dbReference type="PANTHER" id="PTHR32507">
    <property type="entry name" value="NA(+)/H(+) ANTIPORTER 1"/>
    <property type="match status" value="1"/>
</dbReference>
<evidence type="ECO:0000256" key="1">
    <source>
        <dbReference type="ARBA" id="ARBA00004651"/>
    </source>
</evidence>
<evidence type="ECO:0000256" key="6">
    <source>
        <dbReference type="ARBA" id="ARBA00022692"/>
    </source>
</evidence>
<dbReference type="GO" id="GO:0005886">
    <property type="term" value="C:plasma membrane"/>
    <property type="evidence" value="ECO:0007669"/>
    <property type="project" value="UniProtKB-SubCell"/>
</dbReference>
<accession>A0A2X4PMI7</accession>